<dbReference type="InterPro" id="IPR001314">
    <property type="entry name" value="Peptidase_S1A"/>
</dbReference>
<evidence type="ECO:0000313" key="3">
    <source>
        <dbReference type="EMBL" id="WCZ32109.1"/>
    </source>
</evidence>
<dbReference type="PROSITE" id="PS51318">
    <property type="entry name" value="TAT"/>
    <property type="match status" value="1"/>
</dbReference>
<reference evidence="3 4" key="1">
    <citation type="submission" date="2020-10" db="EMBL/GenBank/DDBJ databases">
        <title>Complete genome sequence of Corynebacterium massiliense DSM 45435, type strain of Corynebacterium massiliense.</title>
        <authorList>
            <person name="Busche T."/>
            <person name="Kalinowski J."/>
            <person name="Ruckert C."/>
        </authorList>
    </citation>
    <scope>NUCLEOTIDE SEQUENCE [LARGE SCALE GENOMIC DNA]</scope>
    <source>
        <strain evidence="3 4">DSM 45435</strain>
    </source>
</reference>
<feature type="domain" description="Peptidase S1" evidence="2">
    <location>
        <begin position="16"/>
        <end position="249"/>
    </location>
</feature>
<dbReference type="PRINTS" id="PR00722">
    <property type="entry name" value="CHYMOTRYPSIN"/>
</dbReference>
<dbReference type="Pfam" id="PF00089">
    <property type="entry name" value="Trypsin"/>
    <property type="match status" value="1"/>
</dbReference>
<protein>
    <submittedName>
        <fullName evidence="3">Peptidase</fullName>
    </submittedName>
</protein>
<evidence type="ECO:0000259" key="2">
    <source>
        <dbReference type="PROSITE" id="PS50240"/>
    </source>
</evidence>
<dbReference type="InterPro" id="IPR006311">
    <property type="entry name" value="TAT_signal"/>
</dbReference>
<dbReference type="EMBL" id="CP063189">
    <property type="protein sequence ID" value="WCZ32109.1"/>
    <property type="molecule type" value="Genomic_DNA"/>
</dbReference>
<gene>
    <name evidence="3" type="ORF">CMASS_03275</name>
</gene>
<dbReference type="SUPFAM" id="SSF50494">
    <property type="entry name" value="Trypsin-like serine proteases"/>
    <property type="match status" value="1"/>
</dbReference>
<accession>A0ABY7U6B5</accession>
<dbReference type="InterPro" id="IPR009003">
    <property type="entry name" value="Peptidase_S1_PA"/>
</dbReference>
<name>A0ABY7U6B5_9CORY</name>
<feature type="signal peptide" evidence="1">
    <location>
        <begin position="1"/>
        <end position="39"/>
    </location>
</feature>
<dbReference type="RefSeq" id="WP_022862868.1">
    <property type="nucleotide sequence ID" value="NZ_ATVG01000004.1"/>
</dbReference>
<feature type="chain" id="PRO_5045583776" evidence="1">
    <location>
        <begin position="40"/>
        <end position="339"/>
    </location>
</feature>
<dbReference type="InterPro" id="IPR043504">
    <property type="entry name" value="Peptidase_S1_PA_chymotrypsin"/>
</dbReference>
<dbReference type="PROSITE" id="PS50240">
    <property type="entry name" value="TRYPSIN_DOM"/>
    <property type="match status" value="1"/>
</dbReference>
<proteinExistence type="predicted"/>
<evidence type="ECO:0000313" key="4">
    <source>
        <dbReference type="Proteomes" id="UP001220064"/>
    </source>
</evidence>
<keyword evidence="4" id="KW-1185">Reference proteome</keyword>
<organism evidence="3 4">
    <name type="scientific">Corynebacterium massiliense DSM 45435</name>
    <dbReference type="NCBI Taxonomy" id="1121364"/>
    <lineage>
        <taxon>Bacteria</taxon>
        <taxon>Bacillati</taxon>
        <taxon>Actinomycetota</taxon>
        <taxon>Actinomycetes</taxon>
        <taxon>Mycobacteriales</taxon>
        <taxon>Corynebacteriaceae</taxon>
        <taxon>Corynebacterium</taxon>
    </lineage>
</organism>
<sequence length="339" mass="35178">MSTRFTASRTHTRNRILSGACAASVGAAVLASAPVPALALVSEHFADDSTAARAVVSEQIGENGDKDGNCTGTAVADHWVLTAHHCVDNADKPGGSVRIGQGDDQRRVDIDDWQTSPAGDFALIHTKQSMDLGAYPELSDEVKGDGKIEAYGWSSDGSGKTTKLPVGHGELKGTNDFALYEGKQAVLARLTDGSQFQPGDSGGPVFEDGKLFGVLSAAFDPDNPDSQTSPEAILAPTAEVADWVKQTIEIEPEPAQAEDAEAHDAADKDSQSVPSALWWGLGGIGALALIGWATARARRTGAGADAAAGADADTASGANAEPVKGKYETRAVRNFPVIR</sequence>
<evidence type="ECO:0000256" key="1">
    <source>
        <dbReference type="SAM" id="SignalP"/>
    </source>
</evidence>
<dbReference type="Gene3D" id="2.40.10.10">
    <property type="entry name" value="Trypsin-like serine proteases"/>
    <property type="match status" value="1"/>
</dbReference>
<dbReference type="InterPro" id="IPR001254">
    <property type="entry name" value="Trypsin_dom"/>
</dbReference>
<keyword evidence="1" id="KW-0732">Signal</keyword>
<dbReference type="Proteomes" id="UP001220064">
    <property type="component" value="Chromosome"/>
</dbReference>